<dbReference type="RefSeq" id="WP_151536765.1">
    <property type="nucleotide sequence ID" value="NZ_WBOS01000016.1"/>
</dbReference>
<organism evidence="3 4">
    <name type="scientific">Cytobacillus depressus</name>
    <dbReference type="NCBI Taxonomy" id="1602942"/>
    <lineage>
        <taxon>Bacteria</taxon>
        <taxon>Bacillati</taxon>
        <taxon>Bacillota</taxon>
        <taxon>Bacilli</taxon>
        <taxon>Bacillales</taxon>
        <taxon>Bacillaceae</taxon>
        <taxon>Cytobacillus</taxon>
    </lineage>
</organism>
<dbReference type="AlphaFoldDB" id="A0A6L3V5S7"/>
<keyword evidence="4" id="KW-1185">Reference proteome</keyword>
<feature type="region of interest" description="Disordered" evidence="1">
    <location>
        <begin position="22"/>
        <end position="50"/>
    </location>
</feature>
<evidence type="ECO:0000313" key="3">
    <source>
        <dbReference type="EMBL" id="KAB2329951.1"/>
    </source>
</evidence>
<dbReference type="PROSITE" id="PS51257">
    <property type="entry name" value="PROKAR_LIPOPROTEIN"/>
    <property type="match status" value="1"/>
</dbReference>
<evidence type="ECO:0008006" key="5">
    <source>
        <dbReference type="Google" id="ProtNLM"/>
    </source>
</evidence>
<feature type="signal peptide" evidence="2">
    <location>
        <begin position="1"/>
        <end position="23"/>
    </location>
</feature>
<feature type="compositionally biased region" description="Basic and acidic residues" evidence="1">
    <location>
        <begin position="30"/>
        <end position="50"/>
    </location>
</feature>
<evidence type="ECO:0000313" key="4">
    <source>
        <dbReference type="Proteomes" id="UP000481030"/>
    </source>
</evidence>
<keyword evidence="2" id="KW-0732">Signal</keyword>
<feature type="chain" id="PRO_5038888167" description="DUF4878 domain-containing protein" evidence="2">
    <location>
        <begin position="24"/>
        <end position="310"/>
    </location>
</feature>
<comment type="caution">
    <text evidence="3">The sequence shown here is derived from an EMBL/GenBank/DDBJ whole genome shotgun (WGS) entry which is preliminary data.</text>
</comment>
<accession>A0A6L3V5S7</accession>
<proteinExistence type="predicted"/>
<sequence length="310" mass="35028">MKKTFTIASTLLLSMSLFGCSNTTNTSPEHPSEQASEKPKEPQEAGQSDKKLVTNIVEEFGKKLQMVSLLAPKKELKKNMTEQYGGLVAKPLLEKWINNPEGAPGRQTSSPWPERIEILSVEKATDASYKVKGEIIEITSVEKEKGGFAAKQPIDLTVKKRNNDWLITDVTLGEYAADGIQYKNTDYGFEISLPESWMDYQILTDKWEGMSPQSGKVIETGPLLPIRHPQWTKQNPRQDIPVMVFTHEQWDAMQEEKFHIGAAPMNPKELGRNADYVFALPARYNFAFPTGYEEVEKILNSEAFKVIEEK</sequence>
<gene>
    <name evidence="3" type="ORF">F7731_21040</name>
</gene>
<name>A0A6L3V5S7_9BACI</name>
<evidence type="ECO:0000256" key="2">
    <source>
        <dbReference type="SAM" id="SignalP"/>
    </source>
</evidence>
<dbReference type="OrthoDB" id="9762883at2"/>
<dbReference type="EMBL" id="WBOS01000016">
    <property type="protein sequence ID" value="KAB2329951.1"/>
    <property type="molecule type" value="Genomic_DNA"/>
</dbReference>
<reference evidence="3 4" key="1">
    <citation type="journal article" date="2016" name="Antonie Van Leeuwenhoek">
        <title>Bacillus depressus sp. nov., isolated from soil of a sunflower field.</title>
        <authorList>
            <person name="Wei X."/>
            <person name="Xin D."/>
            <person name="Xin Y."/>
            <person name="Zhang H."/>
            <person name="Wang T."/>
            <person name="Zhang J."/>
        </authorList>
    </citation>
    <scope>NUCLEOTIDE SEQUENCE [LARGE SCALE GENOMIC DNA]</scope>
    <source>
        <strain evidence="3 4">BZ1</strain>
    </source>
</reference>
<protein>
    <recommendedName>
        <fullName evidence="5">DUF4878 domain-containing protein</fullName>
    </recommendedName>
</protein>
<evidence type="ECO:0000256" key="1">
    <source>
        <dbReference type="SAM" id="MobiDB-lite"/>
    </source>
</evidence>
<dbReference type="Proteomes" id="UP000481030">
    <property type="component" value="Unassembled WGS sequence"/>
</dbReference>